<name>A0A1B4XIZ4_9GAMM</name>
<feature type="transmembrane region" description="Helical" evidence="1">
    <location>
        <begin position="16"/>
        <end position="38"/>
    </location>
</feature>
<dbReference type="KEGG" id="slim:SCL_2499"/>
<protein>
    <recommendedName>
        <fullName evidence="4">DUF3566 domain-containing protein</fullName>
    </recommendedName>
</protein>
<dbReference type="EMBL" id="AP014879">
    <property type="protein sequence ID" value="BAV34776.1"/>
    <property type="molecule type" value="Genomic_DNA"/>
</dbReference>
<keyword evidence="1" id="KW-1133">Transmembrane helix</keyword>
<organism evidence="2 3">
    <name type="scientific">Sulfuricaulis limicola</name>
    <dbReference type="NCBI Taxonomy" id="1620215"/>
    <lineage>
        <taxon>Bacteria</taxon>
        <taxon>Pseudomonadati</taxon>
        <taxon>Pseudomonadota</taxon>
        <taxon>Gammaproteobacteria</taxon>
        <taxon>Acidiferrobacterales</taxon>
        <taxon>Acidiferrobacteraceae</taxon>
        <taxon>Sulfuricaulis</taxon>
    </lineage>
</organism>
<dbReference type="InParanoid" id="A0A1B4XIZ4"/>
<evidence type="ECO:0008006" key="4">
    <source>
        <dbReference type="Google" id="ProtNLM"/>
    </source>
</evidence>
<evidence type="ECO:0000256" key="1">
    <source>
        <dbReference type="SAM" id="Phobius"/>
    </source>
</evidence>
<accession>A0A1B4XIZ4</accession>
<reference evidence="2 3" key="1">
    <citation type="submission" date="2015-05" db="EMBL/GenBank/DDBJ databases">
        <title>Complete genome sequence of a sulfur-oxidizing gammaproteobacterium strain HA5.</title>
        <authorList>
            <person name="Miura A."/>
            <person name="Kojima H."/>
            <person name="Fukui M."/>
        </authorList>
    </citation>
    <scope>NUCLEOTIDE SEQUENCE [LARGE SCALE GENOMIC DNA]</scope>
    <source>
        <strain evidence="2 3">HA5</strain>
    </source>
</reference>
<dbReference type="AlphaFoldDB" id="A0A1B4XIZ4"/>
<keyword evidence="3" id="KW-1185">Reference proteome</keyword>
<keyword evidence="1" id="KW-0472">Membrane</keyword>
<dbReference type="OrthoDB" id="6294340at2"/>
<evidence type="ECO:0000313" key="3">
    <source>
        <dbReference type="Proteomes" id="UP000243180"/>
    </source>
</evidence>
<dbReference type="RefSeq" id="WP_096361482.1">
    <property type="nucleotide sequence ID" value="NZ_AP014879.1"/>
</dbReference>
<gene>
    <name evidence="2" type="ORF">SCL_2499</name>
</gene>
<evidence type="ECO:0000313" key="2">
    <source>
        <dbReference type="EMBL" id="BAV34776.1"/>
    </source>
</evidence>
<proteinExistence type="predicted"/>
<sequence length="98" mass="11103">MKKQISRFSPHQNAKVFGILMAVGSLVFVLPFFSIAMLFGPDVDQHGNPVAFPKFMLILFPVLYLVIGYLMTVIGCALYNFFFRYIGGIEYEVKDENA</sequence>
<keyword evidence="1" id="KW-0812">Transmembrane</keyword>
<feature type="transmembrane region" description="Helical" evidence="1">
    <location>
        <begin position="58"/>
        <end position="82"/>
    </location>
</feature>
<dbReference type="Proteomes" id="UP000243180">
    <property type="component" value="Chromosome"/>
</dbReference>